<reference evidence="16 17" key="1">
    <citation type="submission" date="2019-12" db="EMBL/GenBank/DDBJ databases">
        <authorList>
            <person name="Lee S.D."/>
        </authorList>
    </citation>
    <scope>NUCLEOTIDE SEQUENCE [LARGE SCALE GENOMIC DNA]</scope>
    <source>
        <strain evidence="16 17">GH3-10</strain>
    </source>
</reference>
<comment type="caution">
    <text evidence="16">The sequence shown here is derived from an EMBL/GenBank/DDBJ whole genome shotgun (WGS) entry which is preliminary data.</text>
</comment>
<reference evidence="16 17" key="2">
    <citation type="submission" date="2020-02" db="EMBL/GenBank/DDBJ databases">
        <title>Erythrobacter dongmakensis sp. nov., isolated from a tidal mudflat.</title>
        <authorList>
            <person name="Kim I.S."/>
        </authorList>
    </citation>
    <scope>NUCLEOTIDE SEQUENCE [LARGE SCALE GENOMIC DNA]</scope>
    <source>
        <strain evidence="16 17">GH3-10</strain>
    </source>
</reference>
<evidence type="ECO:0000256" key="5">
    <source>
        <dbReference type="ARBA" id="ARBA00022692"/>
    </source>
</evidence>
<evidence type="ECO:0000256" key="11">
    <source>
        <dbReference type="PROSITE-ProRule" id="PRU01360"/>
    </source>
</evidence>
<dbReference type="CDD" id="cd01347">
    <property type="entry name" value="ligand_gated_channel"/>
    <property type="match status" value="1"/>
</dbReference>
<sequence>MMNEVSVLQNGLKALAAAALCSTSSIALAQDAQSPAAEEQAASNEIVVTAQRRAEPLQKVPISITAYDSEGLARSQITDTRALAVATPGLQVAGSFQFSKPVFAIRGISFKSFNATDQQAVGVYQDEVYIAARSGQLSQMYDLESVEVLRGPQGILYGKNTTGGAINLNSKQPGYDLEGQVTARVGNLSLKGVEAGVTLPLNDQAAVRLAGTFERRHGAEFNEFVGERTYGYRNYAGRAILRYDVSEAVTVTANVHAANTRANPNYYYSRGLIPTGNGKLGDINGYVASDDFFTIASDLVDERERIRQNGAILRIEVELDAVDIVSVSAFDRTKYSLWEDTDASGADIATVDYNDLSRQFSQELRMASTDGGPLSWLAGLYVFDEKLKAANITTFFGGTSDQNYTQNTTDYAAFGQLTYDVTDRLSLIAGARYTYEEKSIEFLTIDDGVYDFSGFPVTLVDDYTKRTFKAPTYKLGVNFQMEPTKLLYASYNRGFKTGGFNGTVFVPGEFTTVNPEYVNAYEAGFKSTWLDRAIIFNLAGFYNDFSDLQVFNFVDGIVPVTQVVNAASARTYGVETDLTLRPVRAITLALAGTWLNAKITDVEIQNLAFLEGNRLPLAPKLNLTGSAQYEFDISNTSTLTPRVEAIYNSRQYLDNNQDLLASQGRHTIVNAFLRYEQEDAGLVVSAFLKNAFETEYLNESFPFPPIGAYLTKHGEPRTYGVSVTKNF</sequence>
<feature type="domain" description="TonB-dependent receptor-like beta-barrel" evidence="14">
    <location>
        <begin position="259"/>
        <end position="676"/>
    </location>
</feature>
<evidence type="ECO:0000256" key="9">
    <source>
        <dbReference type="ARBA" id="ARBA00023136"/>
    </source>
</evidence>
<dbReference type="EMBL" id="WUBR01000001">
    <property type="protein sequence ID" value="MWV27418.1"/>
    <property type="molecule type" value="Genomic_DNA"/>
</dbReference>
<evidence type="ECO:0000259" key="15">
    <source>
        <dbReference type="Pfam" id="PF07715"/>
    </source>
</evidence>
<dbReference type="InterPro" id="IPR036942">
    <property type="entry name" value="Beta-barrel_TonB_sf"/>
</dbReference>
<name>A0A844XCS5_9SPHN</name>
<evidence type="ECO:0000256" key="12">
    <source>
        <dbReference type="RuleBase" id="RU003357"/>
    </source>
</evidence>
<evidence type="ECO:0000313" key="16">
    <source>
        <dbReference type="EMBL" id="MWV27418.1"/>
    </source>
</evidence>
<evidence type="ECO:0000259" key="14">
    <source>
        <dbReference type="Pfam" id="PF00593"/>
    </source>
</evidence>
<keyword evidence="7" id="KW-0406">Ion transport</keyword>
<keyword evidence="6" id="KW-0408">Iron</keyword>
<evidence type="ECO:0000256" key="8">
    <source>
        <dbReference type="ARBA" id="ARBA00023077"/>
    </source>
</evidence>
<dbReference type="Proteomes" id="UP000461409">
    <property type="component" value="Unassembled WGS sequence"/>
</dbReference>
<keyword evidence="17" id="KW-1185">Reference proteome</keyword>
<accession>A0A844XCS5</accession>
<dbReference type="AlphaFoldDB" id="A0A844XCS5"/>
<organism evidence="16 17">
    <name type="scientific">Aurantiacibacter rhizosphaerae</name>
    <dbReference type="NCBI Taxonomy" id="2691582"/>
    <lineage>
        <taxon>Bacteria</taxon>
        <taxon>Pseudomonadati</taxon>
        <taxon>Pseudomonadota</taxon>
        <taxon>Alphaproteobacteria</taxon>
        <taxon>Sphingomonadales</taxon>
        <taxon>Erythrobacteraceae</taxon>
        <taxon>Aurantiacibacter</taxon>
    </lineage>
</organism>
<keyword evidence="16" id="KW-0675">Receptor</keyword>
<proteinExistence type="inferred from homology"/>
<dbReference type="Pfam" id="PF07715">
    <property type="entry name" value="Plug"/>
    <property type="match status" value="1"/>
</dbReference>
<keyword evidence="3 11" id="KW-1134">Transmembrane beta strand</keyword>
<evidence type="ECO:0000256" key="7">
    <source>
        <dbReference type="ARBA" id="ARBA00023065"/>
    </source>
</evidence>
<keyword evidence="4" id="KW-0410">Iron transport</keyword>
<dbReference type="PANTHER" id="PTHR32552">
    <property type="entry name" value="FERRICHROME IRON RECEPTOR-RELATED"/>
    <property type="match status" value="1"/>
</dbReference>
<evidence type="ECO:0000256" key="4">
    <source>
        <dbReference type="ARBA" id="ARBA00022496"/>
    </source>
</evidence>
<dbReference type="PANTHER" id="PTHR32552:SF81">
    <property type="entry name" value="TONB-DEPENDENT OUTER MEMBRANE RECEPTOR"/>
    <property type="match status" value="1"/>
</dbReference>
<evidence type="ECO:0000256" key="1">
    <source>
        <dbReference type="ARBA" id="ARBA00004571"/>
    </source>
</evidence>
<dbReference type="Gene3D" id="2.40.170.20">
    <property type="entry name" value="TonB-dependent receptor, beta-barrel domain"/>
    <property type="match status" value="1"/>
</dbReference>
<keyword evidence="10 11" id="KW-0998">Cell outer membrane</keyword>
<dbReference type="InterPro" id="IPR039426">
    <property type="entry name" value="TonB-dep_rcpt-like"/>
</dbReference>
<evidence type="ECO:0000256" key="6">
    <source>
        <dbReference type="ARBA" id="ARBA00023004"/>
    </source>
</evidence>
<feature type="domain" description="TonB-dependent receptor plug" evidence="15">
    <location>
        <begin position="57"/>
        <end position="165"/>
    </location>
</feature>
<keyword evidence="8 12" id="KW-0798">TonB box</keyword>
<evidence type="ECO:0000256" key="2">
    <source>
        <dbReference type="ARBA" id="ARBA00022448"/>
    </source>
</evidence>
<dbReference type="InterPro" id="IPR000531">
    <property type="entry name" value="Beta-barrel_TonB"/>
</dbReference>
<dbReference type="Pfam" id="PF00593">
    <property type="entry name" value="TonB_dep_Rec_b-barrel"/>
    <property type="match status" value="1"/>
</dbReference>
<keyword evidence="9 11" id="KW-0472">Membrane</keyword>
<comment type="similarity">
    <text evidence="11 12">Belongs to the TonB-dependent receptor family.</text>
</comment>
<feature type="signal peptide" evidence="13">
    <location>
        <begin position="1"/>
        <end position="29"/>
    </location>
</feature>
<dbReference type="SUPFAM" id="SSF56935">
    <property type="entry name" value="Porins"/>
    <property type="match status" value="1"/>
</dbReference>
<evidence type="ECO:0000256" key="3">
    <source>
        <dbReference type="ARBA" id="ARBA00022452"/>
    </source>
</evidence>
<dbReference type="GO" id="GO:0009279">
    <property type="term" value="C:cell outer membrane"/>
    <property type="evidence" value="ECO:0007669"/>
    <property type="project" value="UniProtKB-SubCell"/>
</dbReference>
<keyword evidence="2 11" id="KW-0813">Transport</keyword>
<protein>
    <submittedName>
        <fullName evidence="16">TonB-dependent receptor</fullName>
    </submittedName>
</protein>
<keyword evidence="5 11" id="KW-0812">Transmembrane</keyword>
<dbReference type="InterPro" id="IPR012910">
    <property type="entry name" value="Plug_dom"/>
</dbReference>
<evidence type="ECO:0000256" key="10">
    <source>
        <dbReference type="ARBA" id="ARBA00023237"/>
    </source>
</evidence>
<evidence type="ECO:0000313" key="17">
    <source>
        <dbReference type="Proteomes" id="UP000461409"/>
    </source>
</evidence>
<dbReference type="GO" id="GO:0006826">
    <property type="term" value="P:iron ion transport"/>
    <property type="evidence" value="ECO:0007669"/>
    <property type="project" value="UniProtKB-KW"/>
</dbReference>
<keyword evidence="13" id="KW-0732">Signal</keyword>
<feature type="chain" id="PRO_5032723943" evidence="13">
    <location>
        <begin position="30"/>
        <end position="727"/>
    </location>
</feature>
<evidence type="ECO:0000256" key="13">
    <source>
        <dbReference type="SAM" id="SignalP"/>
    </source>
</evidence>
<gene>
    <name evidence="16" type="ORF">GRF63_05820</name>
</gene>
<comment type="subcellular location">
    <subcellularLocation>
        <location evidence="1 11">Cell outer membrane</location>
        <topology evidence="1 11">Multi-pass membrane protein</topology>
    </subcellularLocation>
</comment>
<dbReference type="PROSITE" id="PS52016">
    <property type="entry name" value="TONB_DEPENDENT_REC_3"/>
    <property type="match status" value="1"/>
</dbReference>
<dbReference type="RefSeq" id="WP_160484987.1">
    <property type="nucleotide sequence ID" value="NZ_WUBR01000001.1"/>
</dbReference>